<proteinExistence type="predicted"/>
<dbReference type="AlphaFoldDB" id="A0A1Q3E077"/>
<evidence type="ECO:0000256" key="1">
    <source>
        <dbReference type="SAM" id="MobiDB-lite"/>
    </source>
</evidence>
<evidence type="ECO:0000313" key="2">
    <source>
        <dbReference type="EMBL" id="GAW00514.1"/>
    </source>
</evidence>
<feature type="compositionally biased region" description="Polar residues" evidence="1">
    <location>
        <begin position="382"/>
        <end position="400"/>
    </location>
</feature>
<feature type="compositionally biased region" description="Low complexity" evidence="1">
    <location>
        <begin position="135"/>
        <end position="144"/>
    </location>
</feature>
<gene>
    <name evidence="2" type="ORF">LENED_002041</name>
</gene>
<feature type="compositionally biased region" description="Basic and acidic residues" evidence="1">
    <location>
        <begin position="550"/>
        <end position="559"/>
    </location>
</feature>
<feature type="compositionally biased region" description="Polar residues" evidence="1">
    <location>
        <begin position="43"/>
        <end position="52"/>
    </location>
</feature>
<protein>
    <submittedName>
        <fullName evidence="2">Protein</fullName>
    </submittedName>
</protein>
<feature type="compositionally biased region" description="Low complexity" evidence="1">
    <location>
        <begin position="463"/>
        <end position="472"/>
    </location>
</feature>
<sequence length="586" mass="64119">MGFQQQAVVRAKRRKTGLNSKFDQMVETMNATYRSPKKRQRTRSSSVSSYGVPQTPVDVYEGLQVGALGQDFSVIKMRNDSRMDLETEDEDASQVSQNTRCIAPLPGWLSETFTTLTKKHPLRLLLPSSMRDSNADSASQDASAPGEPDDLFAFRPPPTPAGSSTCFVYCSAQPTKLVCAICCVFARSTVQPSKDNREYVSAASNEFSMEPMNPPASSFAPASSFLVPSQQFPYSDPAVGNYVEQHFDANIPIHASTPTSMLPIINIGPCSPNDRSNYHENNLDAASDDDIDLHSELTNAFTDPGSAYISSRPLYFDAPTDDPSSDPPDPAYEIDYATLNFQWKPFDRKITGSLEYKHPIRPITHYILEQEPSVTEDLGSLPPSSDQISGDDSNFSNSVLHSGKTGSDRELPLATSSDPPMVDDHSLDTTHNATARVKERTISIESQPAADLPSPTPFRFTPPSQTPSFSQTIVPTNESSPRRLASSRITKNTLLADGRQPPAAASPVFSDPFFSPPNFGDEAKTKVEDLHVLKNNLLNTLDKIAPDPLTRNEDTRGVEAKSPTGSEDDIGSWSEEQEQELSQLGL</sequence>
<keyword evidence="3" id="KW-1185">Reference proteome</keyword>
<reference evidence="2 3" key="2">
    <citation type="submission" date="2017-02" db="EMBL/GenBank/DDBJ databases">
        <title>A genome survey and senescence transcriptome analysis in Lentinula edodes.</title>
        <authorList>
            <person name="Sakamoto Y."/>
            <person name="Nakade K."/>
            <person name="Sato S."/>
            <person name="Yoshida Y."/>
            <person name="Miyazaki K."/>
            <person name="Natsume S."/>
            <person name="Konno N."/>
        </authorList>
    </citation>
    <scope>NUCLEOTIDE SEQUENCE [LARGE SCALE GENOMIC DNA]</scope>
    <source>
        <strain evidence="2 3">NBRC 111202</strain>
    </source>
</reference>
<evidence type="ECO:0000313" key="3">
    <source>
        <dbReference type="Proteomes" id="UP000188533"/>
    </source>
</evidence>
<feature type="compositionally biased region" description="Acidic residues" evidence="1">
    <location>
        <begin position="566"/>
        <end position="579"/>
    </location>
</feature>
<feature type="region of interest" description="Disordered" evidence="1">
    <location>
        <begin position="463"/>
        <end position="486"/>
    </location>
</feature>
<feature type="region of interest" description="Disordered" evidence="1">
    <location>
        <begin position="29"/>
        <end position="53"/>
    </location>
</feature>
<accession>A0A1Q3E077</accession>
<dbReference type="EMBL" id="BDGU01000032">
    <property type="protein sequence ID" value="GAW00514.1"/>
    <property type="molecule type" value="Genomic_DNA"/>
</dbReference>
<reference evidence="2 3" key="1">
    <citation type="submission" date="2016-08" db="EMBL/GenBank/DDBJ databases">
        <authorList>
            <consortium name="Lentinula edodes genome sequencing consortium"/>
            <person name="Sakamoto Y."/>
            <person name="Nakade K."/>
            <person name="Sato S."/>
            <person name="Yoshida Y."/>
            <person name="Miyazaki K."/>
            <person name="Natsume S."/>
            <person name="Konno N."/>
        </authorList>
    </citation>
    <scope>NUCLEOTIDE SEQUENCE [LARGE SCALE GENOMIC DNA]</scope>
    <source>
        <strain evidence="2 3">NBRC 111202</strain>
    </source>
</reference>
<feature type="region of interest" description="Disordered" evidence="1">
    <location>
        <begin position="375"/>
        <end position="427"/>
    </location>
</feature>
<comment type="caution">
    <text evidence="2">The sequence shown here is derived from an EMBL/GenBank/DDBJ whole genome shotgun (WGS) entry which is preliminary data.</text>
</comment>
<feature type="region of interest" description="Disordered" evidence="1">
    <location>
        <begin position="542"/>
        <end position="586"/>
    </location>
</feature>
<organism evidence="2 3">
    <name type="scientific">Lentinula edodes</name>
    <name type="common">Shiitake mushroom</name>
    <name type="synonym">Lentinus edodes</name>
    <dbReference type="NCBI Taxonomy" id="5353"/>
    <lineage>
        <taxon>Eukaryota</taxon>
        <taxon>Fungi</taxon>
        <taxon>Dikarya</taxon>
        <taxon>Basidiomycota</taxon>
        <taxon>Agaricomycotina</taxon>
        <taxon>Agaricomycetes</taxon>
        <taxon>Agaricomycetidae</taxon>
        <taxon>Agaricales</taxon>
        <taxon>Marasmiineae</taxon>
        <taxon>Omphalotaceae</taxon>
        <taxon>Lentinula</taxon>
    </lineage>
</organism>
<name>A0A1Q3E077_LENED</name>
<dbReference type="Proteomes" id="UP000188533">
    <property type="component" value="Unassembled WGS sequence"/>
</dbReference>
<feature type="region of interest" description="Disordered" evidence="1">
    <location>
        <begin position="130"/>
        <end position="149"/>
    </location>
</feature>